<evidence type="ECO:0000313" key="3">
    <source>
        <dbReference type="Proteomes" id="UP001210231"/>
    </source>
</evidence>
<reference evidence="2 3" key="1">
    <citation type="submission" date="2022-12" db="EMBL/GenBank/DDBJ databases">
        <title>Chitinophagaceae gen. sp. nov., a new member of the family Chitinophagaceae, isolated from soil in a chemical factory.</title>
        <authorList>
            <person name="Ke Z."/>
        </authorList>
    </citation>
    <scope>NUCLEOTIDE SEQUENCE [LARGE SCALE GENOMIC DNA]</scope>
    <source>
        <strain evidence="2 3">LY-5</strain>
    </source>
</reference>
<sequence length="375" mass="42984">MKQYLLALTIACTGFFGKADAQAVSQTDMENIYETVKTPYKYGLVLTPDGNDKKLDCPTVFRKGRKWYMTYLVFNGRGYETWLAKSKNLLDWQPVGKLMSFTDSVNWDGSQKAGYIGLLDPKWNGSYKANKYDGKYWMPYFGGSVAGYEAGLLSLGLASTDKDPTTIHEWQRTGKPILTSLDKNVSWWENKKQFKPTLIEDKDGKTGYKFLLYYNAVGDTADNNPKTRWFERIGVAGSNDMKTWERFYKEPVVHHRRGITGDPVFQKIGNIWVMFYFGAFWDNRLNESFNRFAASYDMVNWTDWTGDDLIKSTPGSYDEKYAHKSFVVRHKGVTYHFYCGVNKHDQRGIAVATSKDLGKSKVTFVTPDPKPSKVK</sequence>
<dbReference type="PANTHER" id="PTHR35279">
    <property type="match status" value="1"/>
</dbReference>
<keyword evidence="1" id="KW-0732">Signal</keyword>
<dbReference type="InterPro" id="IPR023296">
    <property type="entry name" value="Glyco_hydro_beta-prop_sf"/>
</dbReference>
<dbReference type="SUPFAM" id="SSF75005">
    <property type="entry name" value="Arabinanase/levansucrase/invertase"/>
    <property type="match status" value="2"/>
</dbReference>
<organism evidence="2 3">
    <name type="scientific">Polluticaenibacter yanchengensis</name>
    <dbReference type="NCBI Taxonomy" id="3014562"/>
    <lineage>
        <taxon>Bacteria</taxon>
        <taxon>Pseudomonadati</taxon>
        <taxon>Bacteroidota</taxon>
        <taxon>Chitinophagia</taxon>
        <taxon>Chitinophagales</taxon>
        <taxon>Chitinophagaceae</taxon>
        <taxon>Polluticaenibacter</taxon>
    </lineage>
</organism>
<dbReference type="Gene3D" id="2.115.10.20">
    <property type="entry name" value="Glycosyl hydrolase domain, family 43"/>
    <property type="match status" value="2"/>
</dbReference>
<proteinExistence type="predicted"/>
<feature type="signal peptide" evidence="1">
    <location>
        <begin position="1"/>
        <end position="21"/>
    </location>
</feature>
<name>A0ABT4UEP2_9BACT</name>
<comment type="caution">
    <text evidence="2">The sequence shown here is derived from an EMBL/GenBank/DDBJ whole genome shotgun (WGS) entry which is preliminary data.</text>
</comment>
<dbReference type="RefSeq" id="WP_407029613.1">
    <property type="nucleotide sequence ID" value="NZ_JAQGEF010000001.1"/>
</dbReference>
<evidence type="ECO:0000313" key="2">
    <source>
        <dbReference type="EMBL" id="MDA3613281.1"/>
    </source>
</evidence>
<evidence type="ECO:0000256" key="1">
    <source>
        <dbReference type="SAM" id="SignalP"/>
    </source>
</evidence>
<keyword evidence="3" id="KW-1185">Reference proteome</keyword>
<dbReference type="Proteomes" id="UP001210231">
    <property type="component" value="Unassembled WGS sequence"/>
</dbReference>
<dbReference type="EMBL" id="JAQGEF010000001">
    <property type="protein sequence ID" value="MDA3613281.1"/>
    <property type="molecule type" value="Genomic_DNA"/>
</dbReference>
<protein>
    <submittedName>
        <fullName evidence="2">Glycosylase</fullName>
    </submittedName>
</protein>
<feature type="chain" id="PRO_5046665363" evidence="1">
    <location>
        <begin position="22"/>
        <end position="375"/>
    </location>
</feature>
<dbReference type="PANTHER" id="PTHR35279:SF1">
    <property type="entry name" value="ARABINANASE_LEVANSUCRASE_INVERTASE"/>
    <property type="match status" value="1"/>
</dbReference>
<gene>
    <name evidence="2" type="ORF">O3P16_00565</name>
</gene>
<accession>A0ABT4UEP2</accession>